<name>A0ABV5AK39_9BACL</name>
<protein>
    <submittedName>
        <fullName evidence="1">Uncharacterized protein</fullName>
    </submittedName>
</protein>
<sequence>MAISITFNMINICNMNTQAGVFVGNNNQLGWDSNGKLVQGIGQIMGINQAASLGAYLYADNDIVDEPVIENEMKNGNTLQGM</sequence>
<proteinExistence type="predicted"/>
<reference evidence="1 2" key="1">
    <citation type="journal article" date="2024" name="Int. J. Mol. Sci.">
        <title>Exploration of Alicyclobacillus spp. Genome in Search of Antibiotic Resistance.</title>
        <authorList>
            <person name="Bucka-Kolendo J."/>
            <person name="Kiousi D.E."/>
            <person name="Dekowska A."/>
            <person name="Mikolajczuk-Szczyrba A."/>
            <person name="Karadedos D.M."/>
            <person name="Michael P."/>
            <person name="Galanis A."/>
            <person name="Sokolowska B."/>
        </authorList>
    </citation>
    <scope>NUCLEOTIDE SEQUENCE [LARGE SCALE GENOMIC DNA]</scope>
    <source>
        <strain evidence="1 2">KKP 3000</strain>
    </source>
</reference>
<dbReference type="Proteomes" id="UP001579974">
    <property type="component" value="Unassembled WGS sequence"/>
</dbReference>
<evidence type="ECO:0000313" key="1">
    <source>
        <dbReference type="EMBL" id="MFB5192629.1"/>
    </source>
</evidence>
<keyword evidence="2" id="KW-1185">Reference proteome</keyword>
<evidence type="ECO:0000313" key="2">
    <source>
        <dbReference type="Proteomes" id="UP001579974"/>
    </source>
</evidence>
<gene>
    <name evidence="1" type="ORF">KKP3000_001838</name>
</gene>
<dbReference type="RefSeq" id="WP_275475906.1">
    <property type="nucleotide sequence ID" value="NZ_CP162940.1"/>
</dbReference>
<organism evidence="1 2">
    <name type="scientific">Alicyclobacillus fastidiosus</name>
    <dbReference type="NCBI Taxonomy" id="392011"/>
    <lineage>
        <taxon>Bacteria</taxon>
        <taxon>Bacillati</taxon>
        <taxon>Bacillota</taxon>
        <taxon>Bacilli</taxon>
        <taxon>Bacillales</taxon>
        <taxon>Alicyclobacillaceae</taxon>
        <taxon>Alicyclobacillus</taxon>
    </lineage>
</organism>
<comment type="caution">
    <text evidence="1">The sequence shown here is derived from an EMBL/GenBank/DDBJ whole genome shotgun (WGS) entry which is preliminary data.</text>
</comment>
<accession>A0ABV5AK39</accession>
<dbReference type="EMBL" id="JBDXSU010000025">
    <property type="protein sequence ID" value="MFB5192629.1"/>
    <property type="molecule type" value="Genomic_DNA"/>
</dbReference>